<dbReference type="Proteomes" id="UP001057498">
    <property type="component" value="Chromosome"/>
</dbReference>
<proteinExistence type="predicted"/>
<reference evidence="7" key="1">
    <citation type="submission" date="2022-04" db="EMBL/GenBank/DDBJ databases">
        <title>Whole genome sequence of Sphaerotilus sp. FB-5.</title>
        <authorList>
            <person name="Takeda M."/>
            <person name="Narihara S."/>
            <person name="Akimoto M."/>
            <person name="Akimoto R."/>
            <person name="Nishiyashiki S."/>
            <person name="Murakami T."/>
        </authorList>
    </citation>
    <scope>NUCLEOTIDE SEQUENCE</scope>
    <source>
        <strain evidence="7">FB-5</strain>
    </source>
</reference>
<dbReference type="Pfam" id="PF12800">
    <property type="entry name" value="Fer4_4"/>
    <property type="match status" value="1"/>
</dbReference>
<evidence type="ECO:0000256" key="4">
    <source>
        <dbReference type="ARBA" id="ARBA00023004"/>
    </source>
</evidence>
<evidence type="ECO:0000256" key="1">
    <source>
        <dbReference type="ARBA" id="ARBA00022485"/>
    </source>
</evidence>
<keyword evidence="2" id="KW-0479">Metal-binding</keyword>
<keyword evidence="5" id="KW-0411">Iron-sulfur</keyword>
<keyword evidence="4" id="KW-0408">Iron</keyword>
<dbReference type="InterPro" id="IPR017896">
    <property type="entry name" value="4Fe4S_Fe-S-bd"/>
</dbReference>
<gene>
    <name evidence="7" type="ORF">CATMQ487_46940</name>
</gene>
<feature type="domain" description="4Fe-4S ferredoxin-type" evidence="6">
    <location>
        <begin position="32"/>
        <end position="62"/>
    </location>
</feature>
<evidence type="ECO:0000256" key="2">
    <source>
        <dbReference type="ARBA" id="ARBA00022723"/>
    </source>
</evidence>
<dbReference type="InterPro" id="IPR050572">
    <property type="entry name" value="Fe-S_Ferredoxin"/>
</dbReference>
<accession>A0ABM7YSY5</accession>
<dbReference type="Pfam" id="PF00037">
    <property type="entry name" value="Fer4"/>
    <property type="match status" value="1"/>
</dbReference>
<feature type="domain" description="4Fe-4S ferredoxin-type" evidence="6">
    <location>
        <begin position="138"/>
        <end position="167"/>
    </location>
</feature>
<name>A0ABM7YSY5_9BURK</name>
<protein>
    <recommendedName>
        <fullName evidence="6">4Fe-4S ferredoxin-type domain-containing protein</fullName>
    </recommendedName>
</protein>
<dbReference type="RefSeq" id="WP_251970891.1">
    <property type="nucleotide sequence ID" value="NZ_AP025730.1"/>
</dbReference>
<organism evidence="7 8">
    <name type="scientific">Sphaerotilus microaerophilus</name>
    <dbReference type="NCBI Taxonomy" id="2914710"/>
    <lineage>
        <taxon>Bacteria</taxon>
        <taxon>Pseudomonadati</taxon>
        <taxon>Pseudomonadota</taxon>
        <taxon>Betaproteobacteria</taxon>
        <taxon>Burkholderiales</taxon>
        <taxon>Sphaerotilaceae</taxon>
        <taxon>Sphaerotilus</taxon>
    </lineage>
</organism>
<keyword evidence="8" id="KW-1185">Reference proteome</keyword>
<feature type="domain" description="4Fe-4S ferredoxin-type" evidence="6">
    <location>
        <begin position="63"/>
        <end position="92"/>
    </location>
</feature>
<evidence type="ECO:0000313" key="7">
    <source>
        <dbReference type="EMBL" id="BDI07724.1"/>
    </source>
</evidence>
<dbReference type="NCBIfam" id="TIGR00402">
    <property type="entry name" value="napF"/>
    <property type="match status" value="1"/>
</dbReference>
<keyword evidence="3" id="KW-0677">Repeat</keyword>
<dbReference type="Pfam" id="PF12838">
    <property type="entry name" value="Fer4_7"/>
    <property type="match status" value="1"/>
</dbReference>
<evidence type="ECO:0000256" key="3">
    <source>
        <dbReference type="ARBA" id="ARBA00022737"/>
    </source>
</evidence>
<dbReference type="PANTHER" id="PTHR43687:SF4">
    <property type="entry name" value="BLR5484 PROTEIN"/>
    <property type="match status" value="1"/>
</dbReference>
<dbReference type="Gene3D" id="3.30.70.20">
    <property type="match status" value="2"/>
</dbReference>
<dbReference type="EMBL" id="AP025730">
    <property type="protein sequence ID" value="BDI07724.1"/>
    <property type="molecule type" value="Genomic_DNA"/>
</dbReference>
<sequence length="188" mass="19477">MDPRRRFFLRAAARPAELAAARVPQPRPPWALRPDAAFTERCSRCGDCVRACPRGLLAAGGFPVLSFARQGCDECGACRSACTTGAIVPAATATPPAFTWRVAIGTGCLAQHRVECRLCADACDARALRFVPALGGVAQLRIDTEACTGCGECVSLCPVAAITMAEPAPPAATAAAPDRSTAPEADHG</sequence>
<dbReference type="InterPro" id="IPR004496">
    <property type="entry name" value="NapF"/>
</dbReference>
<dbReference type="CDD" id="cd10564">
    <property type="entry name" value="NapF_like"/>
    <property type="match status" value="1"/>
</dbReference>
<dbReference type="InterPro" id="IPR017900">
    <property type="entry name" value="4Fe4S_Fe_S_CS"/>
</dbReference>
<dbReference type="PANTHER" id="PTHR43687">
    <property type="entry name" value="ADENYLYLSULFATE REDUCTASE, BETA SUBUNIT"/>
    <property type="match status" value="1"/>
</dbReference>
<evidence type="ECO:0000259" key="6">
    <source>
        <dbReference type="PROSITE" id="PS51379"/>
    </source>
</evidence>
<dbReference type="PROSITE" id="PS00198">
    <property type="entry name" value="4FE4S_FER_1"/>
    <property type="match status" value="1"/>
</dbReference>
<keyword evidence="1" id="KW-0004">4Fe-4S</keyword>
<dbReference type="PROSITE" id="PS51379">
    <property type="entry name" value="4FE4S_FER_2"/>
    <property type="match status" value="3"/>
</dbReference>
<dbReference type="SUPFAM" id="SSF54862">
    <property type="entry name" value="4Fe-4S ferredoxins"/>
    <property type="match status" value="1"/>
</dbReference>
<evidence type="ECO:0000313" key="8">
    <source>
        <dbReference type="Proteomes" id="UP001057498"/>
    </source>
</evidence>
<evidence type="ECO:0000256" key="5">
    <source>
        <dbReference type="ARBA" id="ARBA00023014"/>
    </source>
</evidence>